<dbReference type="Proteomes" id="UP001056778">
    <property type="component" value="Chromosome 7"/>
</dbReference>
<protein>
    <submittedName>
        <fullName evidence="1">Uncharacterized protein</fullName>
    </submittedName>
</protein>
<comment type="caution">
    <text evidence="1">The sequence shown here is derived from an EMBL/GenBank/DDBJ whole genome shotgun (WGS) entry which is preliminary data.</text>
</comment>
<name>A0ACB9SUQ1_HOLOL</name>
<reference evidence="1" key="1">
    <citation type="submission" date="2022-04" db="EMBL/GenBank/DDBJ databases">
        <title>Chromosome-scale genome assembly of Holotrichia oblita Faldermann.</title>
        <authorList>
            <person name="Rongchong L."/>
        </authorList>
    </citation>
    <scope>NUCLEOTIDE SEQUENCE</scope>
    <source>
        <strain evidence="1">81SQS9</strain>
    </source>
</reference>
<gene>
    <name evidence="1" type="ORF">MML48_7g00012253</name>
</gene>
<proteinExistence type="predicted"/>
<evidence type="ECO:0000313" key="2">
    <source>
        <dbReference type="Proteomes" id="UP001056778"/>
    </source>
</evidence>
<evidence type="ECO:0000313" key="1">
    <source>
        <dbReference type="EMBL" id="KAI4457501.1"/>
    </source>
</evidence>
<dbReference type="EMBL" id="CM043021">
    <property type="protein sequence ID" value="KAI4457501.1"/>
    <property type="molecule type" value="Genomic_DNA"/>
</dbReference>
<sequence>MVAQHLIAEGLPNNTSEQNVRQSMFLRQPVDLTPNGAGSRPSTPKEGAMNYEKECEYLLRHFNEVETDIEPDDDDMSLTGDGEDIQDLTDDEQTIETIDNLDIQLVEEEGLGQQPDPGNRQVRTREENIMKFLHVA</sequence>
<organism evidence="1 2">
    <name type="scientific">Holotrichia oblita</name>
    <name type="common">Chafer beetle</name>
    <dbReference type="NCBI Taxonomy" id="644536"/>
    <lineage>
        <taxon>Eukaryota</taxon>
        <taxon>Metazoa</taxon>
        <taxon>Ecdysozoa</taxon>
        <taxon>Arthropoda</taxon>
        <taxon>Hexapoda</taxon>
        <taxon>Insecta</taxon>
        <taxon>Pterygota</taxon>
        <taxon>Neoptera</taxon>
        <taxon>Endopterygota</taxon>
        <taxon>Coleoptera</taxon>
        <taxon>Polyphaga</taxon>
        <taxon>Scarabaeiformia</taxon>
        <taxon>Scarabaeidae</taxon>
        <taxon>Melolonthinae</taxon>
        <taxon>Holotrichia</taxon>
    </lineage>
</organism>
<keyword evidence="2" id="KW-1185">Reference proteome</keyword>
<accession>A0ACB9SUQ1</accession>